<dbReference type="Proteomes" id="UP000182658">
    <property type="component" value="Unassembled WGS sequence"/>
</dbReference>
<name>A0A1J7IAT9_9PEZI</name>
<proteinExistence type="predicted"/>
<evidence type="ECO:0000313" key="2">
    <source>
        <dbReference type="Proteomes" id="UP000182658"/>
    </source>
</evidence>
<gene>
    <name evidence="1" type="ORF">CONLIGDRAFT_685406</name>
</gene>
<dbReference type="AlphaFoldDB" id="A0A1J7IAT9"/>
<keyword evidence="2" id="KW-1185">Reference proteome</keyword>
<dbReference type="OrthoDB" id="5296at2759"/>
<organism evidence="1 2">
    <name type="scientific">Coniochaeta ligniaria NRRL 30616</name>
    <dbReference type="NCBI Taxonomy" id="1408157"/>
    <lineage>
        <taxon>Eukaryota</taxon>
        <taxon>Fungi</taxon>
        <taxon>Dikarya</taxon>
        <taxon>Ascomycota</taxon>
        <taxon>Pezizomycotina</taxon>
        <taxon>Sordariomycetes</taxon>
        <taxon>Sordariomycetidae</taxon>
        <taxon>Coniochaetales</taxon>
        <taxon>Coniochaetaceae</taxon>
        <taxon>Coniochaeta</taxon>
    </lineage>
</organism>
<dbReference type="EMBL" id="KV875103">
    <property type="protein sequence ID" value="OIW24427.1"/>
    <property type="molecule type" value="Genomic_DNA"/>
</dbReference>
<dbReference type="InParanoid" id="A0A1J7IAT9"/>
<accession>A0A1J7IAT9</accession>
<reference evidence="1 2" key="1">
    <citation type="submission" date="2016-10" db="EMBL/GenBank/DDBJ databases">
        <title>Draft genome sequence of Coniochaeta ligniaria NRRL30616, a lignocellulolytic fungus for bioabatement of inhibitors in plant biomass hydrolysates.</title>
        <authorList>
            <consortium name="DOE Joint Genome Institute"/>
            <person name="Jimenez D.J."/>
            <person name="Hector R.E."/>
            <person name="Riley R."/>
            <person name="Sun H."/>
            <person name="Grigoriev I.V."/>
            <person name="Van Elsas J.D."/>
            <person name="Nichols N.N."/>
        </authorList>
    </citation>
    <scope>NUCLEOTIDE SEQUENCE [LARGE SCALE GENOMIC DNA]</scope>
    <source>
        <strain evidence="1 2">NRRL 30616</strain>
    </source>
</reference>
<dbReference type="STRING" id="1408157.A0A1J7IAT9"/>
<evidence type="ECO:0000313" key="1">
    <source>
        <dbReference type="EMBL" id="OIW24427.1"/>
    </source>
</evidence>
<sequence>MLSVLTEPKYGDGNIVETMLVGTKENPSVNVREVPLEALYPTVGPVGQDNHLLEEEVKFTKHLRENGMRNLHPTTHFYQAKHYSAHPSFINFHDLINSHQRDNFHQATTTSSPSFIKQFINFHQFAIFMKQFINFRGLTTVHQAIHHINTHILIR</sequence>
<protein>
    <submittedName>
        <fullName evidence="1">Uncharacterized protein</fullName>
    </submittedName>
</protein>